<evidence type="ECO:0000313" key="1">
    <source>
        <dbReference type="EMBL" id="MPC62643.1"/>
    </source>
</evidence>
<accession>A0A5B7GY88</accession>
<gene>
    <name evidence="1" type="ORF">E2C01_056732</name>
</gene>
<name>A0A5B7GY88_PORTR</name>
<comment type="caution">
    <text evidence="1">The sequence shown here is derived from an EMBL/GenBank/DDBJ whole genome shotgun (WGS) entry which is preliminary data.</text>
</comment>
<proteinExistence type="predicted"/>
<reference evidence="1 2" key="1">
    <citation type="submission" date="2019-05" db="EMBL/GenBank/DDBJ databases">
        <title>Another draft genome of Portunus trituberculatus and its Hox gene families provides insights of decapod evolution.</title>
        <authorList>
            <person name="Jeong J.-H."/>
            <person name="Song I."/>
            <person name="Kim S."/>
            <person name="Choi T."/>
            <person name="Kim D."/>
            <person name="Ryu S."/>
            <person name="Kim W."/>
        </authorList>
    </citation>
    <scope>NUCLEOTIDE SEQUENCE [LARGE SCALE GENOMIC DNA]</scope>
    <source>
        <tissue evidence="1">Muscle</tissue>
    </source>
</reference>
<evidence type="ECO:0000313" key="2">
    <source>
        <dbReference type="Proteomes" id="UP000324222"/>
    </source>
</evidence>
<dbReference type="Proteomes" id="UP000324222">
    <property type="component" value="Unassembled WGS sequence"/>
</dbReference>
<organism evidence="1 2">
    <name type="scientific">Portunus trituberculatus</name>
    <name type="common">Swimming crab</name>
    <name type="synonym">Neptunus trituberculatus</name>
    <dbReference type="NCBI Taxonomy" id="210409"/>
    <lineage>
        <taxon>Eukaryota</taxon>
        <taxon>Metazoa</taxon>
        <taxon>Ecdysozoa</taxon>
        <taxon>Arthropoda</taxon>
        <taxon>Crustacea</taxon>
        <taxon>Multicrustacea</taxon>
        <taxon>Malacostraca</taxon>
        <taxon>Eumalacostraca</taxon>
        <taxon>Eucarida</taxon>
        <taxon>Decapoda</taxon>
        <taxon>Pleocyemata</taxon>
        <taxon>Brachyura</taxon>
        <taxon>Eubrachyura</taxon>
        <taxon>Portunoidea</taxon>
        <taxon>Portunidae</taxon>
        <taxon>Portuninae</taxon>
        <taxon>Portunus</taxon>
    </lineage>
</organism>
<dbReference type="AlphaFoldDB" id="A0A5B7GY88"/>
<sequence length="81" mass="8974">MDVKQSQLCSANPMKFQLSDVPRSRIIGQCDPPLNLGRSGTVEPCMLWGPMGLQVHRFQSCPRSSVGWASRGLQSCPRSDR</sequence>
<dbReference type="EMBL" id="VSRR010019910">
    <property type="protein sequence ID" value="MPC62643.1"/>
    <property type="molecule type" value="Genomic_DNA"/>
</dbReference>
<keyword evidence="2" id="KW-1185">Reference proteome</keyword>
<protein>
    <submittedName>
        <fullName evidence="1">Uncharacterized protein</fullName>
    </submittedName>
</protein>